<feature type="domain" description="L-arabinose isomerase C-terminal" evidence="8">
    <location>
        <begin position="330"/>
        <end position="473"/>
    </location>
</feature>
<dbReference type="Gene3D" id="3.40.50.10940">
    <property type="match status" value="1"/>
</dbReference>
<evidence type="ECO:0000259" key="9">
    <source>
        <dbReference type="Pfam" id="PF24856"/>
    </source>
</evidence>
<evidence type="ECO:0000313" key="12">
    <source>
        <dbReference type="Proteomes" id="UP000621856"/>
    </source>
</evidence>
<dbReference type="SUPFAM" id="SSF50443">
    <property type="entry name" value="FucI/AraA C-terminal domain-like"/>
    <property type="match status" value="1"/>
</dbReference>
<feature type="binding site" evidence="6">
    <location>
        <position position="335"/>
    </location>
    <ligand>
        <name>Mn(2+)</name>
        <dbReference type="ChEBI" id="CHEBI:29035"/>
    </ligand>
</feature>
<keyword evidence="3 6" id="KW-0464">Manganese</keyword>
<dbReference type="InterPro" id="IPR009015">
    <property type="entry name" value="Fucose_isomerase_N/cen_sf"/>
</dbReference>
<dbReference type="GO" id="GO:0005829">
    <property type="term" value="C:cytosol"/>
    <property type="evidence" value="ECO:0007669"/>
    <property type="project" value="TreeGrafter"/>
</dbReference>
<dbReference type="PANTHER" id="PTHR38464:SF1">
    <property type="entry name" value="L-ARABINOSE ISOMERASE"/>
    <property type="match status" value="1"/>
</dbReference>
<evidence type="ECO:0000256" key="3">
    <source>
        <dbReference type="ARBA" id="ARBA00023211"/>
    </source>
</evidence>
<dbReference type="InterPro" id="IPR024664">
    <property type="entry name" value="Ara_Isoase_C"/>
</dbReference>
<evidence type="ECO:0000259" key="8">
    <source>
        <dbReference type="Pfam" id="PF11762"/>
    </source>
</evidence>
<dbReference type="InterPro" id="IPR004216">
    <property type="entry name" value="Fuc/Ara_isomerase_C"/>
</dbReference>
<comment type="similarity">
    <text evidence="6">Belongs to the arabinose isomerase family.</text>
</comment>
<dbReference type="GO" id="GO:0019569">
    <property type="term" value="P:L-arabinose catabolic process to D-xylulose 5-phosphate"/>
    <property type="evidence" value="ECO:0007669"/>
    <property type="project" value="UniProtKB-UniRule"/>
</dbReference>
<reference evidence="10" key="3">
    <citation type="submission" date="2020-09" db="EMBL/GenBank/DDBJ databases">
        <authorList>
            <person name="Sun Q."/>
            <person name="Zhou Y."/>
        </authorList>
    </citation>
    <scope>NUCLEOTIDE SEQUENCE</scope>
    <source>
        <strain evidence="10">CGMCC 1.14984</strain>
    </source>
</reference>
<feature type="domain" description="L-arabinose isomerase central" evidence="9">
    <location>
        <begin position="179"/>
        <end position="325"/>
    </location>
</feature>
<keyword evidence="5 6" id="KW-0119">Carbohydrate metabolism</keyword>
<dbReference type="NCBIfam" id="NF002795">
    <property type="entry name" value="PRK02929.1"/>
    <property type="match status" value="1"/>
</dbReference>
<keyword evidence="1 6" id="KW-0479">Metal-binding</keyword>
<comment type="cofactor">
    <cofactor evidence="6">
        <name>Mn(2+)</name>
        <dbReference type="ChEBI" id="CHEBI:29035"/>
    </cofactor>
    <text evidence="6">Binds 1 Mn(2+) ion per subunit.</text>
</comment>
<keyword evidence="4 6" id="KW-0413">Isomerase</keyword>
<dbReference type="InterPro" id="IPR003762">
    <property type="entry name" value="Lara_isomerase"/>
</dbReference>
<feature type="binding site" evidence="6">
    <location>
        <position position="352"/>
    </location>
    <ligand>
        <name>Mn(2+)</name>
        <dbReference type="ChEBI" id="CHEBI:29035"/>
    </ligand>
</feature>
<dbReference type="InterPro" id="IPR038583">
    <property type="entry name" value="AraA_N_sf"/>
</dbReference>
<comment type="caution">
    <text evidence="10">The sequence shown here is derived from an EMBL/GenBank/DDBJ whole genome shotgun (WGS) entry which is preliminary data.</text>
</comment>
<dbReference type="EMBL" id="BMGZ01000001">
    <property type="protein sequence ID" value="GGH96870.1"/>
    <property type="molecule type" value="Genomic_DNA"/>
</dbReference>
<protein>
    <recommendedName>
        <fullName evidence="6">L-arabinose isomerase</fullName>
        <ecNumber evidence="6">5.3.1.4</ecNumber>
    </recommendedName>
</protein>
<evidence type="ECO:0000256" key="5">
    <source>
        <dbReference type="ARBA" id="ARBA00023277"/>
    </source>
</evidence>
<dbReference type="GO" id="GO:0008733">
    <property type="term" value="F:L-arabinose isomerase activity"/>
    <property type="evidence" value="ECO:0007669"/>
    <property type="project" value="UniProtKB-UniRule"/>
</dbReference>
<dbReference type="Pfam" id="PF11762">
    <property type="entry name" value="Arabinose_Iso_C"/>
    <property type="match status" value="1"/>
</dbReference>
<dbReference type="InterPro" id="IPR055389">
    <property type="entry name" value="AraA_N"/>
</dbReference>
<evidence type="ECO:0000256" key="4">
    <source>
        <dbReference type="ARBA" id="ARBA00023235"/>
    </source>
</evidence>
<evidence type="ECO:0000259" key="7">
    <source>
        <dbReference type="Pfam" id="PF02610"/>
    </source>
</evidence>
<name>A0A8J3A7D5_9PROT</name>
<comment type="pathway">
    <text evidence="6">Carbohydrate degradation; L-arabinose degradation via L-ribulose; D-xylulose 5-phosphate from L-arabinose (bacterial route): step 1/3.</text>
</comment>
<evidence type="ECO:0000256" key="2">
    <source>
        <dbReference type="ARBA" id="ARBA00022935"/>
    </source>
</evidence>
<dbReference type="Proteomes" id="UP000818603">
    <property type="component" value="Unassembled WGS sequence"/>
</dbReference>
<gene>
    <name evidence="6 10" type="primary">araA</name>
    <name evidence="11" type="ORF">FF098_008335</name>
    <name evidence="10" type="ORF">GCM10011355_16790</name>
</gene>
<sequence length="498" mass="55321">MLPSDLKAHKLWFVVGSQHLYGPKVLEQVEQNAREIAGALGQLQSMPASLEFKAVVTTPSEVLQVMKEANQSDECVGLVLWMHTFSPAKMWIAGLTELQKPFLHLNTQFNRDIPWSEIDMDFMNLNQSAHGDREFGYICSRLRIDRRVVAGHWKDPAVQQQISDWSRVAIGRHTLRTTRIARFGDNMRRVAVTEGDKVEAEMKLGATVDGYGLGDLAERVDAVSDGRVNEDIERVSELYTVPAELAQGGDRHQSLVDALRIELGIRDFLQDNDYQGFTTTFEILHGLKQLPGIGAQRIMADGFGFGAEGDWKTAVLVRTMKMMAVGLDGGTSFMEDYTYHLDENGTCVLGSHMLEVCPTIAADKPRLAVHPLAIGGKEDPVRLIFTTPEGPAINVSMMDMGNRFRLVCGELDVLHRTESMPKLPVASAFWNTKPDFGTGTAAWIQAGGAHHSCFSMSLKTHQIRDLAEMVGIELLVIDGDTTIDKFKAEIRANEAYYK</sequence>
<evidence type="ECO:0000313" key="10">
    <source>
        <dbReference type="EMBL" id="GGH96870.1"/>
    </source>
</evidence>
<evidence type="ECO:0000256" key="6">
    <source>
        <dbReference type="HAMAP-Rule" id="MF_00519"/>
    </source>
</evidence>
<dbReference type="UniPathway" id="UPA00145">
    <property type="reaction ID" value="UER00565"/>
</dbReference>
<dbReference type="Proteomes" id="UP000621856">
    <property type="component" value="Unassembled WGS sequence"/>
</dbReference>
<dbReference type="EC" id="5.3.1.4" evidence="6"/>
<dbReference type="InterPro" id="IPR055390">
    <property type="entry name" value="AraA_central"/>
</dbReference>
<dbReference type="PIRSF" id="PIRSF001478">
    <property type="entry name" value="L-ara_isomerase"/>
    <property type="match status" value="1"/>
</dbReference>
<dbReference type="Pfam" id="PF24856">
    <property type="entry name" value="AraA_central"/>
    <property type="match status" value="1"/>
</dbReference>
<reference evidence="10" key="1">
    <citation type="journal article" date="2014" name="Int. J. Syst. Evol. Microbiol.">
        <title>Complete genome sequence of Corynebacterium casei LMG S-19264T (=DSM 44701T), isolated from a smear-ripened cheese.</title>
        <authorList>
            <consortium name="US DOE Joint Genome Institute (JGI-PGF)"/>
            <person name="Walter F."/>
            <person name="Albersmeier A."/>
            <person name="Kalinowski J."/>
            <person name="Ruckert C."/>
        </authorList>
    </citation>
    <scope>NUCLEOTIDE SEQUENCE</scope>
    <source>
        <strain evidence="10">CGMCC 1.14984</strain>
    </source>
</reference>
<dbReference type="PANTHER" id="PTHR38464">
    <property type="entry name" value="L-ARABINOSE ISOMERASE"/>
    <property type="match status" value="1"/>
</dbReference>
<organism evidence="10 12">
    <name type="scientific">Aquisalinus luteolus</name>
    <dbReference type="NCBI Taxonomy" id="1566827"/>
    <lineage>
        <taxon>Bacteria</taxon>
        <taxon>Pseudomonadati</taxon>
        <taxon>Pseudomonadota</taxon>
        <taxon>Alphaproteobacteria</taxon>
        <taxon>Parvularculales</taxon>
        <taxon>Parvularculaceae</taxon>
        <taxon>Aquisalinus</taxon>
    </lineage>
</organism>
<evidence type="ECO:0000313" key="11">
    <source>
        <dbReference type="EMBL" id="NHK27907.1"/>
    </source>
</evidence>
<feature type="domain" description="L-arabinose isomerase N-terminal" evidence="7">
    <location>
        <begin position="10"/>
        <end position="174"/>
    </location>
</feature>
<feature type="binding site" evidence="6">
    <location>
        <position position="308"/>
    </location>
    <ligand>
        <name>Mn(2+)</name>
        <dbReference type="ChEBI" id="CHEBI:29035"/>
    </ligand>
</feature>
<comment type="catalytic activity">
    <reaction evidence="6">
        <text>beta-L-arabinopyranose = L-ribulose</text>
        <dbReference type="Rhea" id="RHEA:14821"/>
        <dbReference type="ChEBI" id="CHEBI:16880"/>
        <dbReference type="ChEBI" id="CHEBI:40886"/>
        <dbReference type="EC" id="5.3.1.4"/>
    </reaction>
</comment>
<dbReference type="RefSeq" id="WP_155139236.1">
    <property type="nucleotide sequence ID" value="NZ_BMGZ01000001.1"/>
</dbReference>
<feature type="binding site" evidence="6">
    <location>
        <position position="451"/>
    </location>
    <ligand>
        <name>Mn(2+)</name>
        <dbReference type="ChEBI" id="CHEBI:29035"/>
    </ligand>
</feature>
<evidence type="ECO:0000313" key="13">
    <source>
        <dbReference type="Proteomes" id="UP000818603"/>
    </source>
</evidence>
<dbReference type="Pfam" id="PF02610">
    <property type="entry name" value="AraA_N"/>
    <property type="match status" value="1"/>
</dbReference>
<accession>A0A8J3A7D5</accession>
<dbReference type="HAMAP" id="MF_00519">
    <property type="entry name" value="Arabinose_Isome"/>
    <property type="match status" value="1"/>
</dbReference>
<evidence type="ECO:0000256" key="1">
    <source>
        <dbReference type="ARBA" id="ARBA00022723"/>
    </source>
</evidence>
<comment type="function">
    <text evidence="6">Catalyzes the conversion of L-arabinose to L-ribulose.</text>
</comment>
<keyword evidence="2 6" id="KW-0054">Arabinose catabolism</keyword>
<keyword evidence="13" id="KW-1185">Reference proteome</keyword>
<proteinExistence type="inferred from homology"/>
<dbReference type="GO" id="GO:0030145">
    <property type="term" value="F:manganese ion binding"/>
    <property type="evidence" value="ECO:0007669"/>
    <property type="project" value="UniProtKB-UniRule"/>
</dbReference>
<dbReference type="AlphaFoldDB" id="A0A8J3A7D5"/>
<dbReference type="SUPFAM" id="SSF53743">
    <property type="entry name" value="FucI/AraA N-terminal and middle domains"/>
    <property type="match status" value="1"/>
</dbReference>
<reference evidence="11 13" key="2">
    <citation type="submission" date="2020-02" db="EMBL/GenBank/DDBJ databases">
        <title>Genome sequence of Parvularcula flava strain NH6-79.</title>
        <authorList>
            <person name="Abdul Karim M.H."/>
            <person name="Lam M.Q."/>
            <person name="Chen S.J."/>
            <person name="Yahya A."/>
            <person name="Shahir S."/>
            <person name="Shamsir M.S."/>
            <person name="Chong C.S."/>
        </authorList>
    </citation>
    <scope>NUCLEOTIDE SEQUENCE [LARGE SCALE GENOMIC DNA]</scope>
    <source>
        <strain evidence="11 13">NH6-79</strain>
    </source>
</reference>
<dbReference type="EMBL" id="VCJR02000001">
    <property type="protein sequence ID" value="NHK27907.1"/>
    <property type="molecule type" value="Genomic_DNA"/>
</dbReference>